<name>A0A834Y0U6_APHGI</name>
<organism evidence="5 6">
    <name type="scientific">Aphidius gifuensis</name>
    <name type="common">Parasitoid wasp</name>
    <dbReference type="NCBI Taxonomy" id="684658"/>
    <lineage>
        <taxon>Eukaryota</taxon>
        <taxon>Metazoa</taxon>
        <taxon>Ecdysozoa</taxon>
        <taxon>Arthropoda</taxon>
        <taxon>Hexapoda</taxon>
        <taxon>Insecta</taxon>
        <taxon>Pterygota</taxon>
        <taxon>Neoptera</taxon>
        <taxon>Endopterygota</taxon>
        <taxon>Hymenoptera</taxon>
        <taxon>Apocrita</taxon>
        <taxon>Ichneumonoidea</taxon>
        <taxon>Braconidae</taxon>
        <taxon>Aphidiinae</taxon>
        <taxon>Aphidius</taxon>
    </lineage>
</organism>
<feature type="domain" description="AN1-type" evidence="4">
    <location>
        <begin position="64"/>
        <end position="100"/>
    </location>
</feature>
<feature type="domain" description="AN1-type" evidence="4">
    <location>
        <begin position="10"/>
        <end position="49"/>
    </location>
</feature>
<dbReference type="OrthoDB" id="25675at2759"/>
<reference evidence="5 6" key="1">
    <citation type="submission" date="2020-08" db="EMBL/GenBank/DDBJ databases">
        <title>Aphidius gifuensis genome sequencing and assembly.</title>
        <authorList>
            <person name="Du Z."/>
        </authorList>
    </citation>
    <scope>NUCLEOTIDE SEQUENCE [LARGE SCALE GENOMIC DNA]</scope>
    <source>
        <strain evidence="5">YNYX2018</strain>
        <tissue evidence="5">Adults</tissue>
    </source>
</reference>
<dbReference type="SMART" id="SM00154">
    <property type="entry name" value="ZnF_AN1"/>
    <property type="match status" value="2"/>
</dbReference>
<dbReference type="EMBL" id="JACMRX010000001">
    <property type="protein sequence ID" value="KAF7997108.1"/>
    <property type="molecule type" value="Genomic_DNA"/>
</dbReference>
<evidence type="ECO:0000313" key="5">
    <source>
        <dbReference type="EMBL" id="KAF7997108.1"/>
    </source>
</evidence>
<dbReference type="PANTHER" id="PTHR14677">
    <property type="entry name" value="ARSENITE INDUCUBLE RNA ASSOCIATED PROTEIN AIP-1-RELATED"/>
    <property type="match status" value="1"/>
</dbReference>
<dbReference type="InterPro" id="IPR035896">
    <property type="entry name" value="AN1-like_Znf"/>
</dbReference>
<dbReference type="Proteomes" id="UP000639338">
    <property type="component" value="Unassembled WGS sequence"/>
</dbReference>
<dbReference type="InterPro" id="IPR057358">
    <property type="entry name" value="UBL_ZFAND1-like"/>
</dbReference>
<keyword evidence="6" id="KW-1185">Reference proteome</keyword>
<dbReference type="PANTHER" id="PTHR14677:SF20">
    <property type="entry name" value="ZINC FINGER AN1-TYPE CONTAINING 2A-RELATED"/>
    <property type="match status" value="1"/>
</dbReference>
<keyword evidence="3" id="KW-0862">Zinc</keyword>
<dbReference type="AlphaFoldDB" id="A0A834Y0U6"/>
<keyword evidence="2" id="KW-0863">Zinc-finger</keyword>
<accession>A0A834Y0U6</accession>
<evidence type="ECO:0000256" key="2">
    <source>
        <dbReference type="ARBA" id="ARBA00022771"/>
    </source>
</evidence>
<keyword evidence="1" id="KW-0479">Metal-binding</keyword>
<evidence type="ECO:0000313" key="6">
    <source>
        <dbReference type="Proteomes" id="UP000639338"/>
    </source>
</evidence>
<dbReference type="SUPFAM" id="SSF118310">
    <property type="entry name" value="AN1-like Zinc finger"/>
    <property type="match status" value="2"/>
</dbReference>
<sequence>MEFSNIGAECSFDTCKLNDFLPFTCQHCSLIFCKNHFNIISHNCQLSIDNIVTNSGKTFKNYICTNDDCKNSSTVEMNCSKCQKHYCLGHRYHGCFEESPDDIAKKIKLWEKPKEEFNAVKTVVDTKINENLKKSKNSDMAYKVQLMRLKGRAIGTKSIPTDNRRYFFIHLPLMLKKKEPQAIFVSVDWTIGKSIDSISDLLKIKNSNNLSNSEKLRMFHYISGEIVDTKMDTILTELFDKKQLINGQNLIFEYSNNDKIDASLY</sequence>
<dbReference type="Gene3D" id="4.10.1110.10">
    <property type="entry name" value="AN1-like Zinc finger"/>
    <property type="match status" value="2"/>
</dbReference>
<proteinExistence type="predicted"/>
<dbReference type="GO" id="GO:0008270">
    <property type="term" value="F:zinc ion binding"/>
    <property type="evidence" value="ECO:0007669"/>
    <property type="project" value="UniProtKB-KW"/>
</dbReference>
<dbReference type="InterPro" id="IPR000058">
    <property type="entry name" value="Znf_AN1"/>
</dbReference>
<evidence type="ECO:0000256" key="1">
    <source>
        <dbReference type="ARBA" id="ARBA00022723"/>
    </source>
</evidence>
<evidence type="ECO:0000256" key="3">
    <source>
        <dbReference type="ARBA" id="ARBA00022833"/>
    </source>
</evidence>
<evidence type="ECO:0000259" key="4">
    <source>
        <dbReference type="SMART" id="SM00154"/>
    </source>
</evidence>
<dbReference type="GO" id="GO:0005737">
    <property type="term" value="C:cytoplasm"/>
    <property type="evidence" value="ECO:0007669"/>
    <property type="project" value="TreeGrafter"/>
</dbReference>
<protein>
    <recommendedName>
        <fullName evidence="4">AN1-type domain-containing protein</fullName>
    </recommendedName>
</protein>
<comment type="caution">
    <text evidence="5">The sequence shown here is derived from an EMBL/GenBank/DDBJ whole genome shotgun (WGS) entry which is preliminary data.</text>
</comment>
<gene>
    <name evidence="5" type="ORF">HCN44_005385</name>
</gene>
<dbReference type="Pfam" id="PF25327">
    <property type="entry name" value="UBL_ZFAND1"/>
    <property type="match status" value="1"/>
</dbReference>
<dbReference type="Pfam" id="PF01428">
    <property type="entry name" value="zf-AN1"/>
    <property type="match status" value="1"/>
</dbReference>